<name>A0A806TJI8_PRIMG</name>
<protein>
    <submittedName>
        <fullName evidence="1">Uncharacterized protein</fullName>
    </submittedName>
</protein>
<dbReference type="RefSeq" id="WP_230624686.1">
    <property type="nucleotide sequence ID" value="NZ_CP010586.1"/>
</dbReference>
<dbReference type="AlphaFoldDB" id="A0A806TJI8"/>
<dbReference type="EMBL" id="CP010586">
    <property type="protein sequence ID" value="AKP78520.1"/>
    <property type="molecule type" value="Genomic_DNA"/>
</dbReference>
<proteinExistence type="predicted"/>
<evidence type="ECO:0000313" key="2">
    <source>
        <dbReference type="Proteomes" id="UP000036410"/>
    </source>
</evidence>
<reference evidence="1 2" key="1">
    <citation type="submission" date="2015-01" db="EMBL/GenBank/DDBJ databases">
        <title>Genome sequence of bacillus megaterium Q3.</title>
        <authorList>
            <person name="Wang Y."/>
            <person name="Luo K."/>
            <person name="Bai L."/>
            <person name="Luo F."/>
        </authorList>
    </citation>
    <scope>NUCLEOTIDE SEQUENCE [LARGE SCALE GENOMIC DNA]</scope>
    <source>
        <strain evidence="1 2">Q3</strain>
    </source>
</reference>
<accession>A0A806TJI8</accession>
<gene>
    <name evidence="1" type="ORF">AS52_03559</name>
</gene>
<evidence type="ECO:0000313" key="1">
    <source>
        <dbReference type="EMBL" id="AKP78520.1"/>
    </source>
</evidence>
<sequence>MMYFYALAQGTDSGDPVTLHHEKQFSKKEFLAMFNEALDELDTHPSPSAVGEYLCRAYGFQEIEIETGVVCYCAPFRKLDDSDIIEDRTYMDATTGTLKYN</sequence>
<organism evidence="1 2">
    <name type="scientific">Priestia megaterium Q3</name>
    <dbReference type="NCBI Taxonomy" id="1452722"/>
    <lineage>
        <taxon>Bacteria</taxon>
        <taxon>Bacillati</taxon>
        <taxon>Bacillota</taxon>
        <taxon>Bacilli</taxon>
        <taxon>Bacillales</taxon>
        <taxon>Bacillaceae</taxon>
        <taxon>Priestia</taxon>
    </lineage>
</organism>
<dbReference type="Proteomes" id="UP000036410">
    <property type="component" value="Chromosome"/>
</dbReference>